<feature type="transmembrane region" description="Helical" evidence="2">
    <location>
        <begin position="38"/>
        <end position="59"/>
    </location>
</feature>
<dbReference type="OrthoDB" id="4507588at2759"/>
<feature type="compositionally biased region" description="Low complexity" evidence="1">
    <location>
        <begin position="396"/>
        <end position="413"/>
    </location>
</feature>
<evidence type="ECO:0000313" key="4">
    <source>
        <dbReference type="Proteomes" id="UP000009169"/>
    </source>
</evidence>
<feature type="region of interest" description="Disordered" evidence="1">
    <location>
        <begin position="337"/>
        <end position="421"/>
    </location>
</feature>
<evidence type="ECO:0000256" key="2">
    <source>
        <dbReference type="SAM" id="Phobius"/>
    </source>
</evidence>
<organism evidence="3 4">
    <name type="scientific">Trichophyton equinum (strain ATCC MYA-4606 / CBS 127.97)</name>
    <name type="common">Horse ringworm fungus</name>
    <dbReference type="NCBI Taxonomy" id="559882"/>
    <lineage>
        <taxon>Eukaryota</taxon>
        <taxon>Fungi</taxon>
        <taxon>Dikarya</taxon>
        <taxon>Ascomycota</taxon>
        <taxon>Pezizomycotina</taxon>
        <taxon>Eurotiomycetes</taxon>
        <taxon>Eurotiomycetidae</taxon>
        <taxon>Onygenales</taxon>
        <taxon>Arthrodermataceae</taxon>
        <taxon>Trichophyton</taxon>
    </lineage>
</organism>
<feature type="region of interest" description="Disordered" evidence="1">
    <location>
        <begin position="301"/>
        <end position="320"/>
    </location>
</feature>
<feature type="transmembrane region" description="Helical" evidence="2">
    <location>
        <begin position="235"/>
        <end position="255"/>
    </location>
</feature>
<evidence type="ECO:0008006" key="5">
    <source>
        <dbReference type="Google" id="ProtNLM"/>
    </source>
</evidence>
<protein>
    <recommendedName>
        <fullName evidence="5">Integral membrane protein</fullName>
    </recommendedName>
</protein>
<dbReference type="VEuPathDB" id="FungiDB:TEQG_05128"/>
<keyword evidence="2" id="KW-1133">Transmembrane helix</keyword>
<feature type="transmembrane region" description="Helical" evidence="2">
    <location>
        <begin position="79"/>
        <end position="101"/>
    </location>
</feature>
<feature type="transmembrane region" description="Helical" evidence="2">
    <location>
        <begin position="150"/>
        <end position="174"/>
    </location>
</feature>
<reference evidence="4" key="1">
    <citation type="journal article" date="2012" name="MBio">
        <title>Comparative genome analysis of Trichophyton rubrum and related dermatophytes reveals candidate genes involved in infection.</title>
        <authorList>
            <person name="Martinez D.A."/>
            <person name="Oliver B.G."/>
            <person name="Graeser Y."/>
            <person name="Goldberg J.M."/>
            <person name="Li W."/>
            <person name="Martinez-Rossi N.M."/>
            <person name="Monod M."/>
            <person name="Shelest E."/>
            <person name="Barton R.C."/>
            <person name="Birch E."/>
            <person name="Brakhage A.A."/>
            <person name="Chen Z."/>
            <person name="Gurr S.J."/>
            <person name="Heiman D."/>
            <person name="Heitman J."/>
            <person name="Kosti I."/>
            <person name="Rossi A."/>
            <person name="Saif S."/>
            <person name="Samalova M."/>
            <person name="Saunders C.W."/>
            <person name="Shea T."/>
            <person name="Summerbell R.C."/>
            <person name="Xu J."/>
            <person name="Young S."/>
            <person name="Zeng Q."/>
            <person name="Birren B.W."/>
            <person name="Cuomo C.A."/>
            <person name="White T.C."/>
        </authorList>
    </citation>
    <scope>NUCLEOTIDE SEQUENCE [LARGE SCALE GENOMIC DNA]</scope>
    <source>
        <strain evidence="4">ATCC MYA-4606 / CBS 127.97</strain>
    </source>
</reference>
<accession>F2PVU6</accession>
<feature type="transmembrane region" description="Helical" evidence="2">
    <location>
        <begin position="267"/>
        <end position="291"/>
    </location>
</feature>
<name>F2PVU6_TRIEC</name>
<feature type="compositionally biased region" description="Low complexity" evidence="1">
    <location>
        <begin position="337"/>
        <end position="355"/>
    </location>
</feature>
<proteinExistence type="predicted"/>
<keyword evidence="2" id="KW-0472">Membrane</keyword>
<dbReference type="EMBL" id="DS995744">
    <property type="protein sequence ID" value="EGE06014.1"/>
    <property type="molecule type" value="Genomic_DNA"/>
</dbReference>
<evidence type="ECO:0000256" key="1">
    <source>
        <dbReference type="SAM" id="MobiDB-lite"/>
    </source>
</evidence>
<dbReference type="Proteomes" id="UP000009169">
    <property type="component" value="Unassembled WGS sequence"/>
</dbReference>
<feature type="compositionally biased region" description="Polar residues" evidence="1">
    <location>
        <begin position="383"/>
        <end position="395"/>
    </location>
</feature>
<dbReference type="eggNOG" id="ENOG502SY61">
    <property type="taxonomic scope" value="Eukaryota"/>
</dbReference>
<feature type="transmembrane region" description="Helical" evidence="2">
    <location>
        <begin position="204"/>
        <end position="223"/>
    </location>
</feature>
<sequence>MAPKGGKGGGGGGHYGGGRHGSSRYSSRCASGAFKDGAIVASMVFLAVFLLTFLCLGCLTSNKSTAMKKRNQRKSRSLWWALSLSLTLITGSTILFITTTVMRECRSTDNYELLSIIRTWFKNWGTLLLIGVIMVPLCKHLHQLAGKTLGRVVAIGHFAVMVVMAILLICYLGLQSSLPSIRANYRVLDALSKVTSGLGATYDVVAFIGTCLASISILFAVIRSSQIQNSWAKKWIFFVIIFPVLLTLFDVVYGFHFYVRGQTYTTLAFAIFTLLWNLFYTMSYLAVLYIVSEGSLAPATQPGAIDPNDPAKGAYVPVQPSPQPPFQNVNTAYNSPMQQQQFQHSMQSQPPMSQPGFEPTRNDFSPSPPPQQPQQYYDPVKSPESQALMQGQTYEQPAPQYQNYQQPAVPQPYRYFREETS</sequence>
<keyword evidence="2" id="KW-0812">Transmembrane</keyword>
<keyword evidence="4" id="KW-1185">Reference proteome</keyword>
<evidence type="ECO:0000313" key="3">
    <source>
        <dbReference type="EMBL" id="EGE06014.1"/>
    </source>
</evidence>
<gene>
    <name evidence="3" type="ORF">TEQG_05128</name>
</gene>
<dbReference type="AlphaFoldDB" id="F2PVU6"/>
<feature type="transmembrane region" description="Helical" evidence="2">
    <location>
        <begin position="121"/>
        <end position="138"/>
    </location>
</feature>
<dbReference type="HOGENOM" id="CLU_054777_0_0_1"/>